<feature type="site" description="Positions MEP for the nucleophilic attack" evidence="3">
    <location>
        <position position="154"/>
    </location>
</feature>
<protein>
    <recommendedName>
        <fullName evidence="3">2-C-methyl-D-erythritol 4-phosphate cytidylyltransferase</fullName>
        <ecNumber evidence="3">2.7.7.60</ecNumber>
    </recommendedName>
    <alternativeName>
        <fullName evidence="3">4-diphosphocytidyl-2C-methyl-D-erythritol synthase</fullName>
    </alternativeName>
    <alternativeName>
        <fullName evidence="3">MEP cytidylyltransferase</fullName>
        <shortName evidence="3">MCT</shortName>
    </alternativeName>
</protein>
<dbReference type="GO" id="GO:0050518">
    <property type="term" value="F:2-C-methyl-D-erythritol 4-phosphate cytidylyltransferase activity"/>
    <property type="evidence" value="ECO:0007669"/>
    <property type="project" value="UniProtKB-UniRule"/>
</dbReference>
<dbReference type="NCBIfam" id="NF001186">
    <property type="entry name" value="PRK00155.2-3"/>
    <property type="match status" value="1"/>
</dbReference>
<evidence type="ECO:0000256" key="1">
    <source>
        <dbReference type="ARBA" id="ARBA00022679"/>
    </source>
</evidence>
<dbReference type="FunFam" id="3.90.550.10:FF:000003">
    <property type="entry name" value="2-C-methyl-D-erythritol 4-phosphate cytidylyltransferase"/>
    <property type="match status" value="1"/>
</dbReference>
<gene>
    <name evidence="3" type="primary">ispD</name>
    <name evidence="4" type="ORF">SAMN05661099_1308</name>
</gene>
<dbReference type="InterPro" id="IPR029044">
    <property type="entry name" value="Nucleotide-diphossugar_trans"/>
</dbReference>
<dbReference type="UniPathway" id="UPA00056">
    <property type="reaction ID" value="UER00093"/>
</dbReference>
<dbReference type="OrthoDB" id="9806837at2"/>
<keyword evidence="3" id="KW-0414">Isoprene biosynthesis</keyword>
<organism evidence="4 5">
    <name type="scientific">Daejeonella lutea</name>
    <dbReference type="NCBI Taxonomy" id="572036"/>
    <lineage>
        <taxon>Bacteria</taxon>
        <taxon>Pseudomonadati</taxon>
        <taxon>Bacteroidota</taxon>
        <taxon>Sphingobacteriia</taxon>
        <taxon>Sphingobacteriales</taxon>
        <taxon>Sphingobacteriaceae</taxon>
        <taxon>Daejeonella</taxon>
    </lineage>
</organism>
<dbReference type="Pfam" id="PF01128">
    <property type="entry name" value="IspD"/>
    <property type="match status" value="1"/>
</dbReference>
<dbReference type="PANTHER" id="PTHR32125:SF4">
    <property type="entry name" value="2-C-METHYL-D-ERYTHRITOL 4-PHOSPHATE CYTIDYLYLTRANSFERASE, CHLOROPLASTIC"/>
    <property type="match status" value="1"/>
</dbReference>
<dbReference type="Proteomes" id="UP000189981">
    <property type="component" value="Unassembled WGS sequence"/>
</dbReference>
<dbReference type="HAMAP" id="MF_00108">
    <property type="entry name" value="IspD"/>
    <property type="match status" value="1"/>
</dbReference>
<dbReference type="EMBL" id="FUYR01000001">
    <property type="protein sequence ID" value="SKB42436.1"/>
    <property type="molecule type" value="Genomic_DNA"/>
</dbReference>
<feature type="site" description="Positions MEP for the nucleophilic attack" evidence="3">
    <location>
        <position position="208"/>
    </location>
</feature>
<feature type="site" description="Transition state stabilizer" evidence="3">
    <location>
        <position position="18"/>
    </location>
</feature>
<dbReference type="CDD" id="cd02516">
    <property type="entry name" value="CDP-ME_synthetase"/>
    <property type="match status" value="1"/>
</dbReference>
<dbReference type="PANTHER" id="PTHR32125">
    <property type="entry name" value="2-C-METHYL-D-ERYTHRITOL 4-PHOSPHATE CYTIDYLYLTRANSFERASE, CHLOROPLASTIC"/>
    <property type="match status" value="1"/>
</dbReference>
<evidence type="ECO:0000256" key="3">
    <source>
        <dbReference type="HAMAP-Rule" id="MF_00108"/>
    </source>
</evidence>
<dbReference type="SUPFAM" id="SSF53448">
    <property type="entry name" value="Nucleotide-diphospho-sugar transferases"/>
    <property type="match status" value="1"/>
</dbReference>
<dbReference type="InterPro" id="IPR050088">
    <property type="entry name" value="IspD/TarI_cytidylyltransf_bact"/>
</dbReference>
<dbReference type="RefSeq" id="WP_079701799.1">
    <property type="nucleotide sequence ID" value="NZ_FUYR01000001.1"/>
</dbReference>
<keyword evidence="2 3" id="KW-0548">Nucleotidyltransferase</keyword>
<keyword evidence="5" id="KW-1185">Reference proteome</keyword>
<comment type="pathway">
    <text evidence="3">Isoprenoid biosynthesis; isopentenyl diphosphate biosynthesis via DXP pathway; isopentenyl diphosphate from 1-deoxy-D-xylulose 5-phosphate: step 2/6.</text>
</comment>
<dbReference type="NCBIfam" id="TIGR00453">
    <property type="entry name" value="ispD"/>
    <property type="match status" value="1"/>
</dbReference>
<accession>A0A1T5B5D5</accession>
<dbReference type="Gene3D" id="3.90.550.10">
    <property type="entry name" value="Spore Coat Polysaccharide Biosynthesis Protein SpsA, Chain A"/>
    <property type="match status" value="1"/>
</dbReference>
<dbReference type="EC" id="2.7.7.60" evidence="3"/>
<comment type="catalytic activity">
    <reaction evidence="3">
        <text>2-C-methyl-D-erythritol 4-phosphate + CTP + H(+) = 4-CDP-2-C-methyl-D-erythritol + diphosphate</text>
        <dbReference type="Rhea" id="RHEA:13429"/>
        <dbReference type="ChEBI" id="CHEBI:15378"/>
        <dbReference type="ChEBI" id="CHEBI:33019"/>
        <dbReference type="ChEBI" id="CHEBI:37563"/>
        <dbReference type="ChEBI" id="CHEBI:57823"/>
        <dbReference type="ChEBI" id="CHEBI:58262"/>
        <dbReference type="EC" id="2.7.7.60"/>
    </reaction>
</comment>
<comment type="function">
    <text evidence="3">Catalyzes the formation of 4-diphosphocytidyl-2-C-methyl-D-erythritol from CTP and 2-C-methyl-D-erythritol 4-phosphate (MEP).</text>
</comment>
<proteinExistence type="inferred from homology"/>
<evidence type="ECO:0000313" key="5">
    <source>
        <dbReference type="Proteomes" id="UP000189981"/>
    </source>
</evidence>
<evidence type="ECO:0000256" key="2">
    <source>
        <dbReference type="ARBA" id="ARBA00022695"/>
    </source>
</evidence>
<comment type="similarity">
    <text evidence="3">Belongs to the IspD/TarI cytidylyltransferase family. IspD subfamily.</text>
</comment>
<dbReference type="GO" id="GO:0019288">
    <property type="term" value="P:isopentenyl diphosphate biosynthetic process, methylerythritol 4-phosphate pathway"/>
    <property type="evidence" value="ECO:0007669"/>
    <property type="project" value="UniProtKB-UniRule"/>
</dbReference>
<evidence type="ECO:0000313" key="4">
    <source>
        <dbReference type="EMBL" id="SKB42436.1"/>
    </source>
</evidence>
<sequence length="223" mass="24789">MPGVKYYAIIVGGGSGSRMQSDIPKQFLLLNNRPVLMHTIEAFHSSAVSPAIILVLSKDFHQYWKDLCSVHKFTIPHLLISGGQQRFHSVKNGLQAITEPGIVAVHDAVRPCISQKVIASAYKQAEEVGNAVVAVKSRDSVRQVTDTGTVSLNREEIYLIQTPQVFRSEILSKAYEQEYRSEFTDDASVVERSGVEIRLIEGDTKNLKITYPEDIQVAQAYLS</sequence>
<dbReference type="InterPro" id="IPR034683">
    <property type="entry name" value="IspD/TarI"/>
</dbReference>
<dbReference type="AlphaFoldDB" id="A0A1T5B5D5"/>
<feature type="site" description="Transition state stabilizer" evidence="3">
    <location>
        <position position="25"/>
    </location>
</feature>
<dbReference type="InterPro" id="IPR001228">
    <property type="entry name" value="IspD"/>
</dbReference>
<reference evidence="5" key="1">
    <citation type="submission" date="2017-02" db="EMBL/GenBank/DDBJ databases">
        <authorList>
            <person name="Varghese N."/>
            <person name="Submissions S."/>
        </authorList>
    </citation>
    <scope>NUCLEOTIDE SEQUENCE [LARGE SCALE GENOMIC DNA]</scope>
    <source>
        <strain evidence="5">DSM 22385</strain>
    </source>
</reference>
<keyword evidence="1 3" id="KW-0808">Transferase</keyword>
<name>A0A1T5B5D5_9SPHI</name>
<dbReference type="STRING" id="572036.SAMN05661099_1308"/>